<protein>
    <submittedName>
        <fullName evidence="1">Uncharacterized protein</fullName>
    </submittedName>
</protein>
<accession>A0A066UEX0</accession>
<dbReference type="Proteomes" id="UP000035860">
    <property type="component" value="Unassembled WGS sequence"/>
</dbReference>
<dbReference type="AlphaFoldDB" id="A0A066UEX0"/>
<organism evidence="1 2">
    <name type="scientific">Moraxella bovoculi 237</name>
    <dbReference type="NCBI Taxonomy" id="743974"/>
    <lineage>
        <taxon>Bacteria</taxon>
        <taxon>Pseudomonadati</taxon>
        <taxon>Pseudomonadota</taxon>
        <taxon>Gammaproteobacteria</taxon>
        <taxon>Moraxellales</taxon>
        <taxon>Moraxellaceae</taxon>
        <taxon>Moraxella</taxon>
    </lineage>
</organism>
<keyword evidence="2" id="KW-1185">Reference proteome</keyword>
<reference evidence="1 2" key="1">
    <citation type="journal article" date="2014" name="Genome Announc.">
        <title>Draft Genome Sequence of Moraxella bovoculi Strain 237T (ATCC BAA-1259T) Isolated from a Calf with Infectious Bovine Keratoconjunctivitis.</title>
        <authorList>
            <person name="Calcutt M.J."/>
            <person name="Foecking M.F."/>
            <person name="Martin N.T."/>
            <person name="Mhlanga-Mutangadura T."/>
            <person name="Reilly T.J."/>
        </authorList>
    </citation>
    <scope>NUCLEOTIDE SEQUENCE [LARGE SCALE GENOMIC DNA]</scope>
    <source>
        <strain evidence="1 2">237</strain>
    </source>
</reference>
<dbReference type="OrthoDB" id="9782445at2"/>
<evidence type="ECO:0000313" key="2">
    <source>
        <dbReference type="Proteomes" id="UP000035860"/>
    </source>
</evidence>
<comment type="caution">
    <text evidence="1">The sequence shown here is derived from an EMBL/GenBank/DDBJ whole genome shotgun (WGS) entry which is preliminary data.</text>
</comment>
<dbReference type="eggNOG" id="COG1002">
    <property type="taxonomic scope" value="Bacteria"/>
</dbReference>
<sequence length="335" mass="37929">MIDSQVLSADPVSSVDLQSSWLTLESHKLTLSKKVLDMDKERFYRGRKGIEPAGAKGVYILKKPVACNPMQNGKAVIVNDISRQRRQDILNKGEHKGVVETDLIYPMLGGRNIQRWYVSSNEYILVPHSKEHKYGIPETELLQTHPLTYNWLEFYQKELFDSRVQNGKFFDPNKNPFYRLDNVGEYTYAPYKVLWKEQTGSMSAVVVGNAEESLINYDNSVLGTDKIIMVDSKVLYLALESADEAYFVCGIINSPTIRNIIDGYAVETNRGIDVLKYLAIPKYDNTSQTHKDIAGISKQIHDFCKIELKSLGKIDQSKLSALECALDTLVIAMFA</sequence>
<evidence type="ECO:0000313" key="1">
    <source>
        <dbReference type="EMBL" id="KDN24442.1"/>
    </source>
</evidence>
<dbReference type="RefSeq" id="WP_052585439.1">
    <property type="nucleotide sequence ID" value="NZ_AOMT01000043.1"/>
</dbReference>
<dbReference type="EMBL" id="AOMT01000043">
    <property type="protein sequence ID" value="KDN24442.1"/>
    <property type="molecule type" value="Genomic_DNA"/>
</dbReference>
<gene>
    <name evidence="1" type="ORF">MBO_09858</name>
</gene>
<proteinExistence type="predicted"/>
<name>A0A066UEX0_9GAMM</name>